<dbReference type="Gene3D" id="1.10.260.40">
    <property type="entry name" value="lambda repressor-like DNA-binding domains"/>
    <property type="match status" value="1"/>
</dbReference>
<evidence type="ECO:0000313" key="5">
    <source>
        <dbReference type="Proteomes" id="UP000295499"/>
    </source>
</evidence>
<proteinExistence type="predicted"/>
<dbReference type="InterPro" id="IPR010982">
    <property type="entry name" value="Lambda_DNA-bd_dom_sf"/>
</dbReference>
<dbReference type="CDD" id="cd00093">
    <property type="entry name" value="HTH_XRE"/>
    <property type="match status" value="1"/>
</dbReference>
<dbReference type="Proteomes" id="UP000295499">
    <property type="component" value="Unassembled WGS sequence"/>
</dbReference>
<dbReference type="OrthoDB" id="9804491at2"/>
<evidence type="ECO:0000259" key="3">
    <source>
        <dbReference type="PROSITE" id="PS50943"/>
    </source>
</evidence>
<dbReference type="AlphaFoldDB" id="A0A4R6IPW5"/>
<name>A0A4R6IPW5_9SPHI</name>
<accession>A0A4R6IPW5</accession>
<evidence type="ECO:0000313" key="4">
    <source>
        <dbReference type="EMBL" id="TDO24349.1"/>
    </source>
</evidence>
<dbReference type="RefSeq" id="WP_133552256.1">
    <property type="nucleotide sequence ID" value="NZ_SNWM01000001.1"/>
</dbReference>
<feature type="coiled-coil region" evidence="2">
    <location>
        <begin position="242"/>
        <end position="269"/>
    </location>
</feature>
<organism evidence="4 5">
    <name type="scientific">Pedobacter duraquae</name>
    <dbReference type="NCBI Taxonomy" id="425511"/>
    <lineage>
        <taxon>Bacteria</taxon>
        <taxon>Pseudomonadati</taxon>
        <taxon>Bacteroidota</taxon>
        <taxon>Sphingobacteriia</taxon>
        <taxon>Sphingobacteriales</taxon>
        <taxon>Sphingobacteriaceae</taxon>
        <taxon>Pedobacter</taxon>
    </lineage>
</organism>
<dbReference type="GO" id="GO:0003677">
    <property type="term" value="F:DNA binding"/>
    <property type="evidence" value="ECO:0007669"/>
    <property type="project" value="UniProtKB-KW"/>
</dbReference>
<feature type="domain" description="HTH cro/C1-type" evidence="3">
    <location>
        <begin position="14"/>
        <end position="68"/>
    </location>
</feature>
<dbReference type="Pfam" id="PF12844">
    <property type="entry name" value="HTH_19"/>
    <property type="match status" value="1"/>
</dbReference>
<dbReference type="SUPFAM" id="SSF47413">
    <property type="entry name" value="lambda repressor-like DNA-binding domains"/>
    <property type="match status" value="1"/>
</dbReference>
<keyword evidence="5" id="KW-1185">Reference proteome</keyword>
<keyword evidence="1" id="KW-0238">DNA-binding</keyword>
<keyword evidence="2" id="KW-0175">Coiled coil</keyword>
<protein>
    <submittedName>
        <fullName evidence="4">Transcriptional regulator with XRE-family HTH domain</fullName>
    </submittedName>
</protein>
<sequence length="272" mass="31664">MQEILSKKDIGERIKKLRIKSGLSQFFISEVLQLSRSNYSQIELGNQFPTFHTLHILARYYSKSYEWLLHGYQIQESDKKSNPGPFVFPSLEQVVFCTASDNRPQLSIIPENKREQYLIALRDIDFIETLDPLHIPLDYGASNNVYRAFTLTGLSVPAMLQPNDIVIGRHLSEFKKLLLNNLYIIVTYDEIRIARYLNINSSMDSLVFRNNNNSTDFIVPFTTIQEIWESHGKFTTTIDPIVNDMELNLKRFEHTIKKLEKELNLMRSLKSV</sequence>
<dbReference type="EMBL" id="SNWM01000001">
    <property type="protein sequence ID" value="TDO24349.1"/>
    <property type="molecule type" value="Genomic_DNA"/>
</dbReference>
<dbReference type="SMART" id="SM00530">
    <property type="entry name" value="HTH_XRE"/>
    <property type="match status" value="1"/>
</dbReference>
<evidence type="ECO:0000256" key="1">
    <source>
        <dbReference type="ARBA" id="ARBA00023125"/>
    </source>
</evidence>
<dbReference type="PROSITE" id="PS50943">
    <property type="entry name" value="HTH_CROC1"/>
    <property type="match status" value="1"/>
</dbReference>
<comment type="caution">
    <text evidence="4">The sequence shown here is derived from an EMBL/GenBank/DDBJ whole genome shotgun (WGS) entry which is preliminary data.</text>
</comment>
<evidence type="ECO:0000256" key="2">
    <source>
        <dbReference type="SAM" id="Coils"/>
    </source>
</evidence>
<dbReference type="InterPro" id="IPR001387">
    <property type="entry name" value="Cro/C1-type_HTH"/>
</dbReference>
<dbReference type="PANTHER" id="PTHR46558">
    <property type="entry name" value="TRACRIPTIONAL REGULATORY PROTEIN-RELATED-RELATED"/>
    <property type="match status" value="1"/>
</dbReference>
<reference evidence="4 5" key="1">
    <citation type="submission" date="2019-03" db="EMBL/GenBank/DDBJ databases">
        <title>Genomic Encyclopedia of Archaeal and Bacterial Type Strains, Phase II (KMG-II): from individual species to whole genera.</title>
        <authorList>
            <person name="Goeker M."/>
        </authorList>
    </citation>
    <scope>NUCLEOTIDE SEQUENCE [LARGE SCALE GENOMIC DNA]</scope>
    <source>
        <strain evidence="4 5">DSM 19034</strain>
    </source>
</reference>
<gene>
    <name evidence="4" type="ORF">CLV32_0638</name>
</gene>
<dbReference type="PANTHER" id="PTHR46558:SF11">
    <property type="entry name" value="HTH-TYPE TRANSCRIPTIONAL REGULATOR XRE"/>
    <property type="match status" value="1"/>
</dbReference>